<keyword evidence="2" id="KW-1185">Reference proteome</keyword>
<evidence type="ECO:0000313" key="1">
    <source>
        <dbReference type="EMBL" id="SLN59635.1"/>
    </source>
</evidence>
<evidence type="ECO:0000313" key="2">
    <source>
        <dbReference type="Proteomes" id="UP000193207"/>
    </source>
</evidence>
<dbReference type="InterPro" id="IPR011009">
    <property type="entry name" value="Kinase-like_dom_sf"/>
</dbReference>
<organism evidence="1 2">
    <name type="scientific">Roseovarius halotolerans</name>
    <dbReference type="NCBI Taxonomy" id="505353"/>
    <lineage>
        <taxon>Bacteria</taxon>
        <taxon>Pseudomonadati</taxon>
        <taxon>Pseudomonadota</taxon>
        <taxon>Alphaproteobacteria</taxon>
        <taxon>Rhodobacterales</taxon>
        <taxon>Roseobacteraceae</taxon>
        <taxon>Roseovarius</taxon>
    </lineage>
</organism>
<dbReference type="Pfam" id="PF01633">
    <property type="entry name" value="Choline_kinase"/>
    <property type="match status" value="1"/>
</dbReference>
<name>A0A1X6ZU32_9RHOB</name>
<protein>
    <submittedName>
        <fullName evidence="1">Choline/ethanolamine kinase</fullName>
    </submittedName>
</protein>
<dbReference type="GO" id="GO:0004305">
    <property type="term" value="F:ethanolamine kinase activity"/>
    <property type="evidence" value="ECO:0007669"/>
    <property type="project" value="TreeGrafter"/>
</dbReference>
<dbReference type="Proteomes" id="UP000193207">
    <property type="component" value="Unassembled WGS sequence"/>
</dbReference>
<dbReference type="Gene3D" id="3.30.200.20">
    <property type="entry name" value="Phosphorylase Kinase, domain 1"/>
    <property type="match status" value="1"/>
</dbReference>
<accession>A0A1X6ZU32</accession>
<dbReference type="OrthoDB" id="179763at2"/>
<dbReference type="AlphaFoldDB" id="A0A1X6ZU32"/>
<keyword evidence="1" id="KW-0418">Kinase</keyword>
<dbReference type="CDD" id="cd05151">
    <property type="entry name" value="ChoK-like"/>
    <property type="match status" value="1"/>
</dbReference>
<dbReference type="PANTHER" id="PTHR22603:SF66">
    <property type="entry name" value="ETHANOLAMINE KINASE"/>
    <property type="match status" value="1"/>
</dbReference>
<keyword evidence="1" id="KW-0808">Transferase</keyword>
<gene>
    <name evidence="1" type="ORF">ROH8110_03335</name>
</gene>
<proteinExistence type="predicted"/>
<dbReference type="SUPFAM" id="SSF56112">
    <property type="entry name" value="Protein kinase-like (PK-like)"/>
    <property type="match status" value="1"/>
</dbReference>
<dbReference type="RefSeq" id="WP_085818853.1">
    <property type="nucleotide sequence ID" value="NZ_FWFU01000004.1"/>
</dbReference>
<dbReference type="GO" id="GO:0005737">
    <property type="term" value="C:cytoplasm"/>
    <property type="evidence" value="ECO:0007669"/>
    <property type="project" value="TreeGrafter"/>
</dbReference>
<dbReference type="Gene3D" id="3.90.1200.10">
    <property type="match status" value="1"/>
</dbReference>
<sequence>MSDAAQAALQRATSLSIWTAPEQAELLGGGITNFNVALSDQGRRYVVRVGQDILLHQIMRFNEQSVHRAAQAIGIAPAIIHTEPGILVLEHVAGRTLDEEAVRDNAMLARIVPMLKRCHTEAAAQLRGPVLTFWVFHVLRDYAATLRADGSRHVGRLDGLLRVAADLEDAVGPVRLVLGHNDLLAANFLDDDQRLWLLDWEYGGFNSPLFDLAGLASNSELDPEQERWMLETYFETDLTHELNHRYHAMKCASLLRETMWSMVSEIHSDIDFDYAAYTDKNLSRFETALSDFQSMRGPK</sequence>
<dbReference type="PANTHER" id="PTHR22603">
    <property type="entry name" value="CHOLINE/ETHANOALAMINE KINASE"/>
    <property type="match status" value="1"/>
</dbReference>
<dbReference type="EMBL" id="FWFU01000004">
    <property type="protein sequence ID" value="SLN59635.1"/>
    <property type="molecule type" value="Genomic_DNA"/>
</dbReference>
<reference evidence="1 2" key="1">
    <citation type="submission" date="2017-03" db="EMBL/GenBank/DDBJ databases">
        <authorList>
            <person name="Afonso C.L."/>
            <person name="Miller P.J."/>
            <person name="Scott M.A."/>
            <person name="Spackman E."/>
            <person name="Goraichik I."/>
            <person name="Dimitrov K.M."/>
            <person name="Suarez D.L."/>
            <person name="Swayne D.E."/>
        </authorList>
    </citation>
    <scope>NUCLEOTIDE SEQUENCE [LARGE SCALE GENOMIC DNA]</scope>
    <source>
        <strain evidence="1 2">CECT 8110</strain>
    </source>
</reference>
<dbReference type="GO" id="GO:0006646">
    <property type="term" value="P:phosphatidylethanolamine biosynthetic process"/>
    <property type="evidence" value="ECO:0007669"/>
    <property type="project" value="TreeGrafter"/>
</dbReference>